<feature type="compositionally biased region" description="Basic and acidic residues" evidence="1">
    <location>
        <begin position="102"/>
        <end position="112"/>
    </location>
</feature>
<name>B2WQ53_PYRTR</name>
<dbReference type="EMBL" id="DS231646">
    <property type="protein sequence ID" value="EDU47306.1"/>
    <property type="molecule type" value="Genomic_DNA"/>
</dbReference>
<evidence type="ECO:0000256" key="1">
    <source>
        <dbReference type="SAM" id="MobiDB-lite"/>
    </source>
</evidence>
<gene>
    <name evidence="2" type="ORF">PTRG_12113</name>
</gene>
<proteinExistence type="predicted"/>
<feature type="region of interest" description="Disordered" evidence="1">
    <location>
        <begin position="82"/>
        <end position="121"/>
    </location>
</feature>
<evidence type="ECO:0000313" key="2">
    <source>
        <dbReference type="EMBL" id="EDU47306.1"/>
    </source>
</evidence>
<dbReference type="Proteomes" id="UP000001471">
    <property type="component" value="Unassembled WGS sequence"/>
</dbReference>
<dbReference type="AlphaFoldDB" id="B2WQ53"/>
<accession>B2WQ53</accession>
<reference evidence="3" key="1">
    <citation type="journal article" date="2013" name="G3 (Bethesda)">
        <title>Comparative genomics of a plant-pathogenic fungus, Pyrenophora tritici-repentis, reveals transduplication and the impact of repeat elements on pathogenicity and population divergence.</title>
        <authorList>
            <person name="Manning V.A."/>
            <person name="Pandelova I."/>
            <person name="Dhillon B."/>
            <person name="Wilhelm L.J."/>
            <person name="Goodwin S.B."/>
            <person name="Berlin A.M."/>
            <person name="Figueroa M."/>
            <person name="Freitag M."/>
            <person name="Hane J.K."/>
            <person name="Henrissat B."/>
            <person name="Holman W.H."/>
            <person name="Kodira C.D."/>
            <person name="Martin J."/>
            <person name="Oliver R.P."/>
            <person name="Robbertse B."/>
            <person name="Schackwitz W."/>
            <person name="Schwartz D.C."/>
            <person name="Spatafora J.W."/>
            <person name="Turgeon B.G."/>
            <person name="Yandava C."/>
            <person name="Young S."/>
            <person name="Zhou S."/>
            <person name="Zeng Q."/>
            <person name="Grigoriev I.V."/>
            <person name="Ma L.-J."/>
            <person name="Ciuffetti L.M."/>
        </authorList>
    </citation>
    <scope>NUCLEOTIDE SEQUENCE [LARGE SCALE GENOMIC DNA]</scope>
    <source>
        <strain evidence="3">Pt-1C-BFP</strain>
    </source>
</reference>
<sequence length="121" mass="13948">MATFGQYCVLHYGYSTVRVHCYTGQWRTQRFALPRCADGDSQCSVEHIAGPNNGYITTVPYRYRRYNHIVSYRALIERPLGHASSGASDEKRRRPVNSSKNSESRYKRDERSAISQITHVM</sequence>
<organism evidence="2 3">
    <name type="scientific">Pyrenophora tritici-repentis (strain Pt-1C-BFP)</name>
    <name type="common">Wheat tan spot fungus</name>
    <name type="synonym">Drechslera tritici-repentis</name>
    <dbReference type="NCBI Taxonomy" id="426418"/>
    <lineage>
        <taxon>Eukaryota</taxon>
        <taxon>Fungi</taxon>
        <taxon>Dikarya</taxon>
        <taxon>Ascomycota</taxon>
        <taxon>Pezizomycotina</taxon>
        <taxon>Dothideomycetes</taxon>
        <taxon>Pleosporomycetidae</taxon>
        <taxon>Pleosporales</taxon>
        <taxon>Pleosporineae</taxon>
        <taxon>Pleosporaceae</taxon>
        <taxon>Pyrenophora</taxon>
    </lineage>
</organism>
<evidence type="ECO:0000313" key="3">
    <source>
        <dbReference type="Proteomes" id="UP000001471"/>
    </source>
</evidence>
<dbReference type="HOGENOM" id="CLU_2039243_0_0_1"/>
<dbReference type="InParanoid" id="B2WQ53"/>
<protein>
    <submittedName>
        <fullName evidence="2">Uncharacterized protein</fullName>
    </submittedName>
</protein>